<evidence type="ECO:0000313" key="2">
    <source>
        <dbReference type="Proteomes" id="UP000462363"/>
    </source>
</evidence>
<reference evidence="1 2" key="1">
    <citation type="submission" date="2019-08" db="EMBL/GenBank/DDBJ databases">
        <title>In-depth cultivation of the pig gut microbiome towards novel bacterial diversity and tailored functional studies.</title>
        <authorList>
            <person name="Wylensek D."/>
            <person name="Hitch T.C.A."/>
            <person name="Clavel T."/>
        </authorList>
    </citation>
    <scope>NUCLEOTIDE SEQUENCE [LARGE SCALE GENOMIC DNA]</scope>
    <source>
        <strain evidence="1 2">BL-389-WT-3D</strain>
    </source>
</reference>
<organism evidence="1 2">
    <name type="scientific">Clostridium scindens (strain JCM 10418 / VPI 12708)</name>
    <dbReference type="NCBI Taxonomy" id="29347"/>
    <lineage>
        <taxon>Bacteria</taxon>
        <taxon>Bacillati</taxon>
        <taxon>Bacillota</taxon>
        <taxon>Clostridia</taxon>
        <taxon>Lachnospirales</taxon>
        <taxon>Lachnospiraceae</taxon>
    </lineage>
</organism>
<gene>
    <name evidence="1" type="ORF">FYJ37_01085</name>
</gene>
<proteinExistence type="predicted"/>
<comment type="caution">
    <text evidence="1">The sequence shown here is derived from an EMBL/GenBank/DDBJ whole genome shotgun (WGS) entry which is preliminary data.</text>
</comment>
<dbReference type="AlphaFoldDB" id="A0A844F794"/>
<evidence type="ECO:0000313" key="1">
    <source>
        <dbReference type="EMBL" id="MSS38977.1"/>
    </source>
</evidence>
<accession>A0A844F794</accession>
<sequence>MAILNTIKKGYMHLKVGGAYIKLLPRTLATLVSMSDGRSVENAIDELNRKFVFKRRNSSEAGICTPHYIMIMGTLVLQGANADYRQLFSTSDLLSKLKFYDPSISNFDEGKCVITTNNGDGNAAAIHCYAPEWWGSNNAYYQYFYPGTSSPIRVNYCIHYLKL</sequence>
<dbReference type="EMBL" id="VUMB01000002">
    <property type="protein sequence ID" value="MSS38977.1"/>
    <property type="molecule type" value="Genomic_DNA"/>
</dbReference>
<protein>
    <submittedName>
        <fullName evidence="1">Uncharacterized protein</fullName>
    </submittedName>
</protein>
<dbReference type="RefSeq" id="WP_154322736.1">
    <property type="nucleotide sequence ID" value="NZ_CP045695.1"/>
</dbReference>
<name>A0A844F794_CLOSV</name>
<dbReference type="Proteomes" id="UP000462363">
    <property type="component" value="Unassembled WGS sequence"/>
</dbReference>